<comment type="similarity">
    <text evidence="1">Belongs to the glycosyl hydrolase 31 family.</text>
</comment>
<reference evidence="6 7" key="1">
    <citation type="submission" date="2018-09" db="EMBL/GenBank/DDBJ databases">
        <title>Genomic investigation of the strawberry pathogen Phytophthora fragariae indicates pathogenicity is determined by transcriptional variation in three key races.</title>
        <authorList>
            <person name="Adams T.M."/>
            <person name="Armitage A.D."/>
            <person name="Sobczyk M.K."/>
            <person name="Bates H.J."/>
            <person name="Dunwell J.M."/>
            <person name="Nellist C.F."/>
            <person name="Harrison R.J."/>
        </authorList>
    </citation>
    <scope>NUCLEOTIDE SEQUENCE [LARGE SCALE GENOMIC DNA]</scope>
    <source>
        <strain evidence="5 6">SCRP249</strain>
        <strain evidence="4 7">SCRP324</strain>
    </source>
</reference>
<evidence type="ECO:0000256" key="1">
    <source>
        <dbReference type="RuleBase" id="RU361185"/>
    </source>
</evidence>
<dbReference type="OrthoDB" id="5839090at2759"/>
<dbReference type="PANTHER" id="PTHR22762:SF133">
    <property type="entry name" value="P-TYPE DOMAIN-CONTAINING PROTEIN"/>
    <property type="match status" value="1"/>
</dbReference>
<dbReference type="Proteomes" id="UP000429607">
    <property type="component" value="Unassembled WGS sequence"/>
</dbReference>
<dbReference type="Pfam" id="PF01055">
    <property type="entry name" value="Glyco_hydro_31_2nd"/>
    <property type="match status" value="1"/>
</dbReference>
<dbReference type="InterPro" id="IPR048395">
    <property type="entry name" value="Glyco_hydro_31_C"/>
</dbReference>
<comment type="caution">
    <text evidence="4">The sequence shown here is derived from an EMBL/GenBank/DDBJ whole genome shotgun (WGS) entry which is preliminary data.</text>
</comment>
<dbReference type="Gene3D" id="3.20.20.80">
    <property type="entry name" value="Glycosidases"/>
    <property type="match status" value="1"/>
</dbReference>
<feature type="domain" description="Glycosyl hydrolase family 31 C-terminal" evidence="3">
    <location>
        <begin position="50"/>
        <end position="137"/>
    </location>
</feature>
<dbReference type="SUPFAM" id="SSF51011">
    <property type="entry name" value="Glycosyl hydrolase domain"/>
    <property type="match status" value="1"/>
</dbReference>
<keyword evidence="1" id="KW-0378">Hydrolase</keyword>
<evidence type="ECO:0000313" key="6">
    <source>
        <dbReference type="Proteomes" id="UP000429607"/>
    </source>
</evidence>
<evidence type="ECO:0000259" key="2">
    <source>
        <dbReference type="Pfam" id="PF01055"/>
    </source>
</evidence>
<feature type="domain" description="Glycoside hydrolase family 31 TIM barrel" evidence="2">
    <location>
        <begin position="1"/>
        <end position="42"/>
    </location>
</feature>
<keyword evidence="1" id="KW-0326">Glycosidase</keyword>
<dbReference type="EMBL" id="QXFU01000676">
    <property type="protein sequence ID" value="KAE9024842.1"/>
    <property type="molecule type" value="Genomic_DNA"/>
</dbReference>
<dbReference type="InterPro" id="IPR000322">
    <property type="entry name" value="Glyco_hydro_31_TIM"/>
</dbReference>
<evidence type="ECO:0000313" key="7">
    <source>
        <dbReference type="Proteomes" id="UP000435112"/>
    </source>
</evidence>
<dbReference type="Proteomes" id="UP000435112">
    <property type="component" value="Unassembled WGS sequence"/>
</dbReference>
<proteinExistence type="inferred from homology"/>
<dbReference type="GO" id="GO:0005975">
    <property type="term" value="P:carbohydrate metabolic process"/>
    <property type="evidence" value="ECO:0007669"/>
    <property type="project" value="InterPro"/>
</dbReference>
<dbReference type="Gene3D" id="2.60.40.1180">
    <property type="entry name" value="Golgi alpha-mannosidase II"/>
    <property type="match status" value="2"/>
</dbReference>
<dbReference type="Pfam" id="PF21365">
    <property type="entry name" value="Glyco_hydro_31_3rd"/>
    <property type="match status" value="1"/>
</dbReference>
<protein>
    <recommendedName>
        <fullName evidence="8">DUF5110 domain-containing protein</fullName>
    </recommendedName>
</protein>
<sequence length="262" mass="28929">FARNHNNLEAPSQETYVWPEVTTVGQKFIGMRYRLLPYIYTLGYRAHTEGLPIARPLLMEFLTDTVTHNIDLQFMLGDALLVTPVVYKGATTVTGYFPRGIWYNIFDYSQIRTSGVYLTTTVTIFDMPVHIRGGTIVAMHQPALTTASARLIPFDLLVALPVNGIASGDLYLDDGETIRNPSATIVKFTASAGTFTSTVLQNDYTSARLSLVSKVLVLGVTSSPSRVSLGSISKYDSATQRLEISLKNVNQTIASDFTIMWD</sequence>
<name>A0A6A3M078_9STRA</name>
<accession>A0A6A3M078</accession>
<dbReference type="PANTHER" id="PTHR22762">
    <property type="entry name" value="ALPHA-GLUCOSIDASE"/>
    <property type="match status" value="1"/>
</dbReference>
<evidence type="ECO:0000313" key="4">
    <source>
        <dbReference type="EMBL" id="KAE9024842.1"/>
    </source>
</evidence>
<dbReference type="AlphaFoldDB" id="A0A6A3M078"/>
<dbReference type="GO" id="GO:0004553">
    <property type="term" value="F:hydrolase activity, hydrolyzing O-glycosyl compounds"/>
    <property type="evidence" value="ECO:0007669"/>
    <property type="project" value="InterPro"/>
</dbReference>
<evidence type="ECO:0000313" key="5">
    <source>
        <dbReference type="EMBL" id="KAE9030651.1"/>
    </source>
</evidence>
<evidence type="ECO:0008006" key="8">
    <source>
        <dbReference type="Google" id="ProtNLM"/>
    </source>
</evidence>
<dbReference type="EMBL" id="QXFV01000683">
    <property type="protein sequence ID" value="KAE9030651.1"/>
    <property type="molecule type" value="Genomic_DNA"/>
</dbReference>
<evidence type="ECO:0000259" key="3">
    <source>
        <dbReference type="Pfam" id="PF21365"/>
    </source>
</evidence>
<gene>
    <name evidence="5" type="ORF">PR001_g11206</name>
    <name evidence="4" type="ORF">PR002_g11358</name>
</gene>
<dbReference type="InterPro" id="IPR013780">
    <property type="entry name" value="Glyco_hydro_b"/>
</dbReference>
<organism evidence="4 7">
    <name type="scientific">Phytophthora rubi</name>
    <dbReference type="NCBI Taxonomy" id="129364"/>
    <lineage>
        <taxon>Eukaryota</taxon>
        <taxon>Sar</taxon>
        <taxon>Stramenopiles</taxon>
        <taxon>Oomycota</taxon>
        <taxon>Peronosporomycetes</taxon>
        <taxon>Peronosporales</taxon>
        <taxon>Peronosporaceae</taxon>
        <taxon>Phytophthora</taxon>
    </lineage>
</organism>
<feature type="non-terminal residue" evidence="4">
    <location>
        <position position="1"/>
    </location>
</feature>